<feature type="compositionally biased region" description="Low complexity" evidence="1">
    <location>
        <begin position="655"/>
        <end position="669"/>
    </location>
</feature>
<feature type="compositionally biased region" description="Basic and acidic residues" evidence="1">
    <location>
        <begin position="54"/>
        <end position="65"/>
    </location>
</feature>
<comment type="caution">
    <text evidence="2">The sequence shown here is derived from an EMBL/GenBank/DDBJ whole genome shotgun (WGS) entry which is preliminary data.</text>
</comment>
<accession>A0ABR2KTL3</accession>
<feature type="compositionally biased region" description="Polar residues" evidence="1">
    <location>
        <begin position="1"/>
        <end position="22"/>
    </location>
</feature>
<feature type="compositionally biased region" description="Low complexity" evidence="1">
    <location>
        <begin position="292"/>
        <end position="315"/>
    </location>
</feature>
<feature type="region of interest" description="Disordered" evidence="1">
    <location>
        <begin position="1"/>
        <end position="65"/>
    </location>
</feature>
<feature type="compositionally biased region" description="Low complexity" evidence="1">
    <location>
        <begin position="266"/>
        <end position="279"/>
    </location>
</feature>
<name>A0ABR2KTL3_9EUKA</name>
<keyword evidence="3" id="KW-1185">Reference proteome</keyword>
<sequence>MSLNSFLNNTEKSNNPKPTTTRVIRRVVAPTPKEEFKVKRIDVTPNPAQTQSTKSEKASKPNSNDKDDDILTFSIVAKIYLPKETADRIDLLFMKMILGKISFQSLSASVSNLISKHDTILQLWNIILNRNINITDPLALKVKEIVRWFLNNDMLPIMCISFVKFIVESKQKGISKITLFSLVLNQDSVAYPTKLMKDLLRFSLELYPLIPSSSYHPYQIQPPYAPLPVTLGLRPFSHEFIIPKRIPDITTNSNNRKNYISNGTNSSISKSAQSQASGSNDCANDGSSSYLSNGNEKGSGNSNQNSNSTQSSSGTSHHRHSAPPPIKFTPSHNKNLINMPMNNGTSFIFNFLTKSTQVGHEGGSHPNPHYHVEAPPPTRDLHELLESMEVLEHAIDEIEGFDEDCQVYNYVIYGAGKYIYNQLWSEIERYLPSFNVRKFIIKQCRFFLQQISDDLLEAQHFSRSYLETQPNTGFLCRLNPPKLNSPFLINFKFYETNVSHYLKMLIISHPADKHKYTSLLWFVRKILPRFQIINLLQQQQQNMNQNQNSHQQMNQNLSTNYHDIYNTEIAIYGPKSLVCVLWYFSLLCETIEPIFASDPTLMGTWDAVLDLATDQIRNKFSIDGNKSNSGNLINSANLNFSNEKERLNASNLHQNAANKNNSNNQVNQSYPKPQHLHQKGSKKQLTRILKNIIANRTIIDEMADEVSKHFGKLSQNIARFFPIFSRLNRAASWYRNDPHRKILTKRAEKFGHAQGPNAAQELAALRPLYRNLVTFPSNEKIYLLKFDFDKDKIKVIPQ</sequence>
<reference evidence="2 3" key="1">
    <citation type="submission" date="2024-04" db="EMBL/GenBank/DDBJ databases">
        <title>Tritrichomonas musculus Genome.</title>
        <authorList>
            <person name="Alves-Ferreira E."/>
            <person name="Grigg M."/>
            <person name="Lorenzi H."/>
            <person name="Galac M."/>
        </authorList>
    </citation>
    <scope>NUCLEOTIDE SEQUENCE [LARGE SCALE GENOMIC DNA]</scope>
    <source>
        <strain evidence="2 3">EAF2021</strain>
    </source>
</reference>
<feature type="compositionally biased region" description="Polar residues" evidence="1">
    <location>
        <begin position="280"/>
        <end position="291"/>
    </location>
</feature>
<dbReference type="Proteomes" id="UP001470230">
    <property type="component" value="Unassembled WGS sequence"/>
</dbReference>
<proteinExistence type="predicted"/>
<organism evidence="2 3">
    <name type="scientific">Tritrichomonas musculus</name>
    <dbReference type="NCBI Taxonomy" id="1915356"/>
    <lineage>
        <taxon>Eukaryota</taxon>
        <taxon>Metamonada</taxon>
        <taxon>Parabasalia</taxon>
        <taxon>Tritrichomonadida</taxon>
        <taxon>Tritrichomonadidae</taxon>
        <taxon>Tritrichomonas</taxon>
    </lineage>
</organism>
<evidence type="ECO:0000313" key="2">
    <source>
        <dbReference type="EMBL" id="KAK8894126.1"/>
    </source>
</evidence>
<evidence type="ECO:0000313" key="3">
    <source>
        <dbReference type="Proteomes" id="UP001470230"/>
    </source>
</evidence>
<protein>
    <submittedName>
        <fullName evidence="2">Uncharacterized protein</fullName>
    </submittedName>
</protein>
<feature type="region of interest" description="Disordered" evidence="1">
    <location>
        <begin position="252"/>
        <end position="335"/>
    </location>
</feature>
<feature type="compositionally biased region" description="Polar residues" evidence="1">
    <location>
        <begin position="252"/>
        <end position="265"/>
    </location>
</feature>
<gene>
    <name evidence="2" type="ORF">M9Y10_022558</name>
</gene>
<evidence type="ECO:0000256" key="1">
    <source>
        <dbReference type="SAM" id="MobiDB-lite"/>
    </source>
</evidence>
<feature type="region of interest" description="Disordered" evidence="1">
    <location>
        <begin position="655"/>
        <end position="682"/>
    </location>
</feature>
<feature type="compositionally biased region" description="Basic and acidic residues" evidence="1">
    <location>
        <begin position="32"/>
        <end position="42"/>
    </location>
</feature>
<dbReference type="EMBL" id="JAPFFF010000003">
    <property type="protein sequence ID" value="KAK8894126.1"/>
    <property type="molecule type" value="Genomic_DNA"/>
</dbReference>